<dbReference type="VEuPathDB" id="FungiDB:M_BR32_EuGene_00092851"/>
<organism evidence="2 3">
    <name type="scientific">Pyricularia oryzae</name>
    <name type="common">Rice blast fungus</name>
    <name type="synonym">Magnaporthe oryzae</name>
    <dbReference type="NCBI Taxonomy" id="318829"/>
    <lineage>
        <taxon>Eukaryota</taxon>
        <taxon>Fungi</taxon>
        <taxon>Dikarya</taxon>
        <taxon>Ascomycota</taxon>
        <taxon>Pezizomycotina</taxon>
        <taxon>Sordariomycetes</taxon>
        <taxon>Sordariomycetidae</taxon>
        <taxon>Magnaporthales</taxon>
        <taxon>Pyriculariaceae</taxon>
        <taxon>Pyricularia</taxon>
    </lineage>
</organism>
<dbReference type="EMBL" id="CP034204">
    <property type="protein sequence ID" value="QBZ54365.1"/>
    <property type="molecule type" value="Genomic_DNA"/>
</dbReference>
<evidence type="ECO:0000256" key="1">
    <source>
        <dbReference type="SAM" id="MobiDB-lite"/>
    </source>
</evidence>
<dbReference type="Pfam" id="PF11326">
    <property type="entry name" value="PANTS-like"/>
    <property type="match status" value="1"/>
</dbReference>
<dbReference type="PANTHER" id="PTHR28052:SF1">
    <property type="entry name" value="UPF0545 PROTEIN C22ORF39"/>
    <property type="match status" value="1"/>
</dbReference>
<dbReference type="InterPro" id="IPR021475">
    <property type="entry name" value="Pants/Emi1-like"/>
</dbReference>
<evidence type="ECO:0000313" key="2">
    <source>
        <dbReference type="EMBL" id="QBZ54365.1"/>
    </source>
</evidence>
<gene>
    <name evidence="2" type="ORF">PoMZ_10063</name>
</gene>
<dbReference type="AlphaFoldDB" id="A0A4V1C4X1"/>
<dbReference type="PANTHER" id="PTHR28052">
    <property type="entry name" value="UPF0545 PROTEIN C22ORF39"/>
    <property type="match status" value="1"/>
</dbReference>
<sequence length="274" mass="31271">MGWFWQTPPHSPKVAPNNSSPQPKDAQSSTKPPTPQQPKGSNDDAEIAKFLQLFQEADAKPSSSTSQSSATGQQPQQSSPTSSSQHHSRQAAPSSFLSQFSRPFREDPSGASTTRKDLESLSPSERAKEEIVQSLMPTDMSCRDAFDYAYGCNSIRGQFNAVYRYGEVRSCSELWDNFWFCMRVKNWQGDMRANAIRDRWREKEERKYGPGMPSSEDVWRPRLKLLGPDEAFRDKIPEVDATLTQNDDDLEWNRQETEMRRAVREKLGFKEDGY</sequence>
<feature type="compositionally biased region" description="Polar residues" evidence="1">
    <location>
        <begin position="16"/>
        <end position="26"/>
    </location>
</feature>
<protein>
    <submittedName>
        <fullName evidence="2">Uncharacterized protein</fullName>
    </submittedName>
</protein>
<accession>A0A4V1C4X1</accession>
<feature type="region of interest" description="Disordered" evidence="1">
    <location>
        <begin position="1"/>
        <end position="128"/>
    </location>
</feature>
<feature type="compositionally biased region" description="Low complexity" evidence="1">
    <location>
        <begin position="61"/>
        <end position="85"/>
    </location>
</feature>
<proteinExistence type="predicted"/>
<evidence type="ECO:0000313" key="3">
    <source>
        <dbReference type="Proteomes" id="UP000294847"/>
    </source>
</evidence>
<name>A0A4V1C4X1_PYROR</name>
<feature type="compositionally biased region" description="Basic and acidic residues" evidence="1">
    <location>
        <begin position="103"/>
        <end position="128"/>
    </location>
</feature>
<feature type="compositionally biased region" description="Polar residues" evidence="1">
    <location>
        <begin position="91"/>
        <end position="101"/>
    </location>
</feature>
<dbReference type="Proteomes" id="UP000294847">
    <property type="component" value="Chromosome 1"/>
</dbReference>
<reference evidence="2 3" key="1">
    <citation type="journal article" date="2019" name="Mol. Biol. Evol.">
        <title>Blast fungal genomes show frequent chromosomal changes, gene gains and losses, and effector gene turnover.</title>
        <authorList>
            <person name="Gomez Luciano L.B."/>
            <person name="Jason Tsai I."/>
            <person name="Chuma I."/>
            <person name="Tosa Y."/>
            <person name="Chen Y.H."/>
            <person name="Li J.Y."/>
            <person name="Li M.Y."/>
            <person name="Jade Lu M.Y."/>
            <person name="Nakayashiki H."/>
            <person name="Li W.H."/>
        </authorList>
    </citation>
    <scope>NUCLEOTIDE SEQUENCE [LARGE SCALE GENOMIC DNA]</scope>
    <source>
        <strain evidence="2">MZ5-1-6</strain>
    </source>
</reference>